<evidence type="ECO:0000256" key="6">
    <source>
        <dbReference type="ARBA" id="ARBA00022840"/>
    </source>
</evidence>
<dbReference type="GO" id="GO:0016787">
    <property type="term" value="F:hydrolase activity"/>
    <property type="evidence" value="ECO:0007669"/>
    <property type="project" value="UniProtKB-KW"/>
</dbReference>
<dbReference type="PANTHER" id="PTHR47964">
    <property type="entry name" value="ATP-DEPENDENT DNA HELICASE HOMOLOG RECG, CHLOROPLASTIC"/>
    <property type="match status" value="1"/>
</dbReference>
<dbReference type="CDD" id="cd17991">
    <property type="entry name" value="DEXHc_TRCF"/>
    <property type="match status" value="1"/>
</dbReference>
<proteinExistence type="inferred from homology"/>
<evidence type="ECO:0000313" key="13">
    <source>
        <dbReference type="Proteomes" id="UP000526184"/>
    </source>
</evidence>
<dbReference type="HAMAP" id="MF_00969">
    <property type="entry name" value="TRCF"/>
    <property type="match status" value="1"/>
</dbReference>
<evidence type="ECO:0000313" key="12">
    <source>
        <dbReference type="EMBL" id="NYV27520.1"/>
    </source>
</evidence>
<keyword evidence="2 9" id="KW-0547">Nucleotide-binding</keyword>
<gene>
    <name evidence="9" type="primary">mfd</name>
    <name evidence="12" type="ORF">HP397_01585</name>
</gene>
<dbReference type="SUPFAM" id="SSF141259">
    <property type="entry name" value="CarD-like"/>
    <property type="match status" value="1"/>
</dbReference>
<comment type="similarity">
    <text evidence="9">In the N-terminal section; belongs to the UvrB family.</text>
</comment>
<dbReference type="InterPro" id="IPR047112">
    <property type="entry name" value="RecG/Mfd"/>
</dbReference>
<dbReference type="GO" id="GO:0003678">
    <property type="term" value="F:DNA helicase activity"/>
    <property type="evidence" value="ECO:0007669"/>
    <property type="project" value="TreeGrafter"/>
</dbReference>
<evidence type="ECO:0000256" key="5">
    <source>
        <dbReference type="ARBA" id="ARBA00022806"/>
    </source>
</evidence>
<dbReference type="AlphaFoldDB" id="A0A7Z0PG95"/>
<dbReference type="Gene3D" id="2.40.10.170">
    <property type="match status" value="1"/>
</dbReference>
<dbReference type="InterPro" id="IPR004576">
    <property type="entry name" value="Mfd"/>
</dbReference>
<keyword evidence="5 12" id="KW-0347">Helicase</keyword>
<dbReference type="InterPro" id="IPR036101">
    <property type="entry name" value="CarD-like/TRCF_RID_sf"/>
</dbReference>
<dbReference type="PANTHER" id="PTHR47964:SF1">
    <property type="entry name" value="ATP-DEPENDENT DNA HELICASE HOMOLOG RECG, CHLOROPLASTIC"/>
    <property type="match status" value="1"/>
</dbReference>
<dbReference type="InterPro" id="IPR011545">
    <property type="entry name" value="DEAD/DEAH_box_helicase_dom"/>
</dbReference>
<keyword evidence="6 9" id="KW-0067">ATP-binding</keyword>
<dbReference type="Gene3D" id="3.90.1150.50">
    <property type="entry name" value="Transcription-repair-coupling factor, D7 domain"/>
    <property type="match status" value="1"/>
</dbReference>
<keyword evidence="7 9" id="KW-0238">DNA-binding</keyword>
<dbReference type="Pfam" id="PF02559">
    <property type="entry name" value="CarD_TRCF_RID"/>
    <property type="match status" value="1"/>
</dbReference>
<evidence type="ECO:0000259" key="10">
    <source>
        <dbReference type="PROSITE" id="PS51192"/>
    </source>
</evidence>
<dbReference type="GO" id="GO:0000716">
    <property type="term" value="P:transcription-coupled nucleotide-excision repair, DNA damage recognition"/>
    <property type="evidence" value="ECO:0007669"/>
    <property type="project" value="UniProtKB-UniRule"/>
</dbReference>
<dbReference type="GO" id="GO:0003684">
    <property type="term" value="F:damaged DNA binding"/>
    <property type="evidence" value="ECO:0007669"/>
    <property type="project" value="InterPro"/>
</dbReference>
<dbReference type="PROSITE" id="PS51192">
    <property type="entry name" value="HELICASE_ATP_BIND_1"/>
    <property type="match status" value="1"/>
</dbReference>
<dbReference type="Pfam" id="PF03461">
    <property type="entry name" value="TRCF"/>
    <property type="match status" value="1"/>
</dbReference>
<feature type="domain" description="Helicase C-terminal" evidence="11">
    <location>
        <begin position="595"/>
        <end position="749"/>
    </location>
</feature>
<evidence type="ECO:0000256" key="9">
    <source>
        <dbReference type="HAMAP-Rule" id="MF_00969"/>
    </source>
</evidence>
<evidence type="ECO:0000256" key="2">
    <source>
        <dbReference type="ARBA" id="ARBA00022741"/>
    </source>
</evidence>
<sequence length="898" mass="104288">MNNSIKLLKEEVVNKLINTGISKMVLISSVSNNLEYYHNILIQENFNYESKYVNLSSYSPEDLVGVNIEILEFLNNKNKGILFLDINLALKVFFDEVKEMLFEKDNEYERGEIVEYLLNNGYKKEYIVLNKGEFAIRGDIIDIFPSNLDNPIRLDFFDTLIENIKTFSTYDQRSKENLEKISIYGNVLSGIEREIVDMLDVFSKSNIEVFLENKELLELKLEQMKLIDKDNSSTLQKRFDNLLKKGSLLEVSRSKDRNYQDEIRIKKERIEKKGLKYNSVNQILEEDYVIHVEFGIGIYKGTVNINDRDYLYVQYADNDKLYIPVEKLDRISKYVSSVTAPKLYSLGTKGYRRREKRIREDVEKFAQELVNLQAKRKMVTKLPFVKDSVWQEEFEEKFPFNLTWDQQKAVDDIKHDLESGRLMDRLLVGDVGYGKTEVAMRAAFKAIENGYQCAILAPTTVLANQHFERCHNRFEEFGINVANLSRLTGKNTGDVLEGLRDGKIDLVIGTHRLLGDDVKFKNLGLLIIDEEQKFGVSAKEKIKKKREDIHLLTLSATPIPRTLNLALLGIRDISLIQSSPMDRLPIITERIEENDIKKVMLKELARDGQVFYITNNVKGMMEKKKDLKKLMPDFVNIEYIHGQLSPKEIKNKINDFDEGKFDILIASTIVENGIDITNANSIIIEKYTSLGLSQIYQLRGRVGRGKRQGYCYLLDSEYKTKKGKEKDKSLEKIEGVEGGGYILSLEDLNIRGAGEILGEKQHGAIDMFGYDLYLKMLKNEINRLKGEKVKELKNTEINLLNNGYIPKDYIEKDERIVIYKRYAEVQNLKELEELNEEIRDRFGKLPKEMQKFIYSIKIKIYMLENGIDKVEETMEEYILTLPNYVVKLTKKEFSKRIN</sequence>
<keyword evidence="4 9" id="KW-0378">Hydrolase</keyword>
<evidence type="ECO:0000256" key="8">
    <source>
        <dbReference type="ARBA" id="ARBA00023204"/>
    </source>
</evidence>
<evidence type="ECO:0000256" key="4">
    <source>
        <dbReference type="ARBA" id="ARBA00022801"/>
    </source>
</evidence>
<dbReference type="GO" id="GO:0005737">
    <property type="term" value="C:cytoplasm"/>
    <property type="evidence" value="ECO:0007669"/>
    <property type="project" value="UniProtKB-SubCell"/>
</dbReference>
<evidence type="ECO:0000256" key="3">
    <source>
        <dbReference type="ARBA" id="ARBA00022763"/>
    </source>
</evidence>
<dbReference type="Gene3D" id="3.40.50.300">
    <property type="entry name" value="P-loop containing nucleotide triphosphate hydrolases"/>
    <property type="match status" value="2"/>
</dbReference>
<dbReference type="Proteomes" id="UP000526184">
    <property type="component" value="Unassembled WGS sequence"/>
</dbReference>
<feature type="domain" description="Helicase ATP-binding" evidence="10">
    <location>
        <begin position="416"/>
        <end position="576"/>
    </location>
</feature>
<dbReference type="GO" id="GO:0005524">
    <property type="term" value="F:ATP binding"/>
    <property type="evidence" value="ECO:0007669"/>
    <property type="project" value="UniProtKB-UniRule"/>
</dbReference>
<dbReference type="EMBL" id="JABMKT010000004">
    <property type="protein sequence ID" value="NYV27520.1"/>
    <property type="molecule type" value="Genomic_DNA"/>
</dbReference>
<dbReference type="GO" id="GO:0006355">
    <property type="term" value="P:regulation of DNA-templated transcription"/>
    <property type="evidence" value="ECO:0007669"/>
    <property type="project" value="UniProtKB-UniRule"/>
</dbReference>
<comment type="subcellular location">
    <subcellularLocation>
        <location evidence="9">Cytoplasm</location>
    </subcellularLocation>
</comment>
<dbReference type="SMART" id="SM00490">
    <property type="entry name" value="HELICc"/>
    <property type="match status" value="1"/>
</dbReference>
<dbReference type="SUPFAM" id="SSF143517">
    <property type="entry name" value="TRCF domain-like"/>
    <property type="match status" value="1"/>
</dbReference>
<dbReference type="InterPro" id="IPR037235">
    <property type="entry name" value="TRCF-like_C_D7"/>
</dbReference>
<dbReference type="InterPro" id="IPR005118">
    <property type="entry name" value="TRCF_C"/>
</dbReference>
<dbReference type="RefSeq" id="WP_180135431.1">
    <property type="nucleotide sequence ID" value="NZ_JABMKT010000004.1"/>
</dbReference>
<dbReference type="Gene3D" id="3.40.50.11180">
    <property type="match status" value="1"/>
</dbReference>
<dbReference type="Gene3D" id="3.30.2060.10">
    <property type="entry name" value="Penicillin-binding protein 1b domain"/>
    <property type="match status" value="1"/>
</dbReference>
<comment type="function">
    <text evidence="9">Couples transcription and DNA repair by recognizing RNA polymerase (RNAP) stalled at DNA lesions. Mediates ATP-dependent release of RNAP and its truncated transcript from the DNA, and recruitment of nucleotide excision repair machinery to the damaged site.</text>
</comment>
<name>A0A7Z0PG95_9FUSO</name>
<dbReference type="SMART" id="SM00487">
    <property type="entry name" value="DEXDc"/>
    <property type="match status" value="1"/>
</dbReference>
<organism evidence="12 13">
    <name type="scientific">Streptobacillus felis</name>
    <dbReference type="NCBI Taxonomy" id="1384509"/>
    <lineage>
        <taxon>Bacteria</taxon>
        <taxon>Fusobacteriati</taxon>
        <taxon>Fusobacteriota</taxon>
        <taxon>Fusobacteriia</taxon>
        <taxon>Fusobacteriales</taxon>
        <taxon>Leptotrichiaceae</taxon>
        <taxon>Streptobacillus</taxon>
    </lineage>
</organism>
<dbReference type="SUPFAM" id="SSF52540">
    <property type="entry name" value="P-loop containing nucleoside triphosphate hydrolases"/>
    <property type="match status" value="3"/>
</dbReference>
<dbReference type="InterPro" id="IPR003711">
    <property type="entry name" value="CarD-like/TRCF_RID"/>
</dbReference>
<protein>
    <recommendedName>
        <fullName evidence="9">Transcription-repair-coupling factor</fullName>
        <shortName evidence="9">TRCF</shortName>
        <ecNumber evidence="9">3.6.4.-</ecNumber>
    </recommendedName>
</protein>
<keyword evidence="1 9" id="KW-0963">Cytoplasm</keyword>
<dbReference type="EC" id="3.6.4.-" evidence="9"/>
<dbReference type="SMART" id="SM00982">
    <property type="entry name" value="TRCF"/>
    <property type="match status" value="1"/>
</dbReference>
<evidence type="ECO:0000256" key="1">
    <source>
        <dbReference type="ARBA" id="ARBA00022490"/>
    </source>
</evidence>
<dbReference type="SMART" id="SM01058">
    <property type="entry name" value="CarD_TRCF"/>
    <property type="match status" value="1"/>
</dbReference>
<evidence type="ECO:0000259" key="11">
    <source>
        <dbReference type="PROSITE" id="PS51194"/>
    </source>
</evidence>
<dbReference type="InterPro" id="IPR041471">
    <property type="entry name" value="UvrB_inter"/>
</dbReference>
<keyword evidence="3 9" id="KW-0227">DNA damage</keyword>
<dbReference type="InterPro" id="IPR014001">
    <property type="entry name" value="Helicase_ATP-bd"/>
</dbReference>
<keyword evidence="8 9" id="KW-0234">DNA repair</keyword>
<reference evidence="12 13" key="1">
    <citation type="submission" date="2020-05" db="EMBL/GenBank/DDBJ databases">
        <title>Streptobacillus felis strain LHL191014123.</title>
        <authorList>
            <person name="Fawzy A."/>
            <person name="Rau J."/>
            <person name="Risse K."/>
            <person name="Schauerte N."/>
            <person name="Geiger C."/>
            <person name="Blom J."/>
            <person name="Imirzalioglu C."/>
            <person name="Falgenhauer J."/>
            <person name="Bach A."/>
            <person name="Herden C."/>
            <person name="Eisenberg T."/>
        </authorList>
    </citation>
    <scope>NUCLEOTIDE SEQUENCE [LARGE SCALE GENOMIC DNA]</scope>
    <source>
        <strain evidence="12 13">LHL191014123</strain>
    </source>
</reference>
<keyword evidence="13" id="KW-1185">Reference proteome</keyword>
<dbReference type="Pfam" id="PF00271">
    <property type="entry name" value="Helicase_C"/>
    <property type="match status" value="1"/>
</dbReference>
<dbReference type="PROSITE" id="PS51194">
    <property type="entry name" value="HELICASE_CTER"/>
    <property type="match status" value="1"/>
</dbReference>
<dbReference type="Pfam" id="PF17757">
    <property type="entry name" value="UvrB_inter"/>
    <property type="match status" value="1"/>
</dbReference>
<dbReference type="InterPro" id="IPR001650">
    <property type="entry name" value="Helicase_C-like"/>
</dbReference>
<dbReference type="Pfam" id="PF00270">
    <property type="entry name" value="DEAD"/>
    <property type="match status" value="1"/>
</dbReference>
<comment type="caution">
    <text evidence="12">The sequence shown here is derived from an EMBL/GenBank/DDBJ whole genome shotgun (WGS) entry which is preliminary data.</text>
</comment>
<evidence type="ECO:0000256" key="7">
    <source>
        <dbReference type="ARBA" id="ARBA00023125"/>
    </source>
</evidence>
<comment type="similarity">
    <text evidence="9">In the C-terminal section; belongs to the helicase family. RecG subfamily.</text>
</comment>
<dbReference type="InterPro" id="IPR027417">
    <property type="entry name" value="P-loop_NTPase"/>
</dbReference>
<accession>A0A7Z0PG95</accession>